<sequence length="325" mass="37996">MSKDERGRLYMITKEQLNGFEIYTLQNENLNVFLCPSLGNNLFRIWDRRMKREVLREPPNLKTLKKEPIFYGIPVLFPPNRTRFGRFEFQGRVYQLNINWENKHNNHGFLARHPWKVDSTMQIGSHQSITSTFATIDFLDVLQQYPHDLLFIMTYELMGSKLTQKVSITNRGKVTAPVGFGLHPWFRIDHEPQKWTLKLPVSYEWELDSELMPTGRLLTLGPYESLTKGINLQGLQIEKLLQIGNRPHEAVLSKKGYEIRIQTSDLYRYWLLYTMGMTDEVISIEPYTWVTNAPNLDLPPELTGMKALQHGKTIHLKVIIDIAYT</sequence>
<dbReference type="PANTHER" id="PTHR10091:SF0">
    <property type="entry name" value="GALACTOSE MUTAROTASE"/>
    <property type="match status" value="1"/>
</dbReference>
<dbReference type="InterPro" id="IPR011013">
    <property type="entry name" value="Gal_mutarotase_sf_dom"/>
</dbReference>
<dbReference type="Proteomes" id="UP000253314">
    <property type="component" value="Unassembled WGS sequence"/>
</dbReference>
<dbReference type="InterPro" id="IPR008183">
    <property type="entry name" value="Aldose_1/G6P_1-epimerase"/>
</dbReference>
<dbReference type="Pfam" id="PF01263">
    <property type="entry name" value="Aldose_epim"/>
    <property type="match status" value="1"/>
</dbReference>
<dbReference type="OrthoDB" id="9795355at2"/>
<dbReference type="GO" id="GO:0033499">
    <property type="term" value="P:galactose catabolic process via UDP-galactose, Leloir pathway"/>
    <property type="evidence" value="ECO:0007669"/>
    <property type="project" value="TreeGrafter"/>
</dbReference>
<dbReference type="PANTHER" id="PTHR10091">
    <property type="entry name" value="ALDOSE-1-EPIMERASE"/>
    <property type="match status" value="1"/>
</dbReference>
<name>A0A366Y309_9BACI</name>
<gene>
    <name evidence="1" type="ORF">DS031_04785</name>
</gene>
<dbReference type="InterPro" id="IPR014718">
    <property type="entry name" value="GH-type_carb-bd"/>
</dbReference>
<dbReference type="GO" id="GO:0004034">
    <property type="term" value="F:aldose 1-epimerase activity"/>
    <property type="evidence" value="ECO:0007669"/>
    <property type="project" value="TreeGrafter"/>
</dbReference>
<accession>A0A366Y309</accession>
<protein>
    <submittedName>
        <fullName evidence="1">Aldose 1-epimerase</fullName>
    </submittedName>
</protein>
<dbReference type="Gene3D" id="2.70.98.10">
    <property type="match status" value="1"/>
</dbReference>
<dbReference type="AlphaFoldDB" id="A0A366Y309"/>
<reference evidence="1 2" key="1">
    <citation type="submission" date="2018-07" db="EMBL/GenBank/DDBJ databases">
        <title>Lottiidibacillus patelloidae gen. nov., sp. nov., isolated from the intestinal tract of a marine limpet and the reclassification of B. taeanensis BH030017T, B. algicola KMM 3737T and B. hwajinpoensis SW-72T as genus Lottiidibacillus.</title>
        <authorList>
            <person name="Liu R."/>
            <person name="Huang Z."/>
        </authorList>
    </citation>
    <scope>NUCLEOTIDE SEQUENCE [LARGE SCALE GENOMIC DNA]</scope>
    <source>
        <strain evidence="1 2">BH030017</strain>
    </source>
</reference>
<evidence type="ECO:0000313" key="1">
    <source>
        <dbReference type="EMBL" id="RBW70793.1"/>
    </source>
</evidence>
<evidence type="ECO:0000313" key="2">
    <source>
        <dbReference type="Proteomes" id="UP000253314"/>
    </source>
</evidence>
<organism evidence="1 2">
    <name type="scientific">Bacillus taeanensis</name>
    <dbReference type="NCBI Taxonomy" id="273032"/>
    <lineage>
        <taxon>Bacteria</taxon>
        <taxon>Bacillati</taxon>
        <taxon>Bacillota</taxon>
        <taxon>Bacilli</taxon>
        <taxon>Bacillales</taxon>
        <taxon>Bacillaceae</taxon>
        <taxon>Bacillus</taxon>
    </lineage>
</organism>
<dbReference type="CDD" id="cd01081">
    <property type="entry name" value="Aldose_epim"/>
    <property type="match status" value="1"/>
</dbReference>
<dbReference type="SUPFAM" id="SSF74650">
    <property type="entry name" value="Galactose mutarotase-like"/>
    <property type="match status" value="1"/>
</dbReference>
<keyword evidence="2" id="KW-1185">Reference proteome</keyword>
<dbReference type="GO" id="GO:0030246">
    <property type="term" value="F:carbohydrate binding"/>
    <property type="evidence" value="ECO:0007669"/>
    <property type="project" value="InterPro"/>
</dbReference>
<dbReference type="GO" id="GO:0006006">
    <property type="term" value="P:glucose metabolic process"/>
    <property type="evidence" value="ECO:0007669"/>
    <property type="project" value="TreeGrafter"/>
</dbReference>
<proteinExistence type="predicted"/>
<dbReference type="EMBL" id="QOCW01000003">
    <property type="protein sequence ID" value="RBW70793.1"/>
    <property type="molecule type" value="Genomic_DNA"/>
</dbReference>
<comment type="caution">
    <text evidence="1">The sequence shown here is derived from an EMBL/GenBank/DDBJ whole genome shotgun (WGS) entry which is preliminary data.</text>
</comment>